<gene>
    <name evidence="7" type="ORF">ACFOSU_20570</name>
</gene>
<dbReference type="Proteomes" id="UP001595462">
    <property type="component" value="Unassembled WGS sequence"/>
</dbReference>
<keyword evidence="4 6" id="KW-1133">Transmembrane helix</keyword>
<comment type="caution">
    <text evidence="7">The sequence shown here is derived from an EMBL/GenBank/DDBJ whole genome shotgun (WGS) entry which is preliminary data.</text>
</comment>
<feature type="transmembrane region" description="Helical" evidence="6">
    <location>
        <begin position="276"/>
        <end position="303"/>
    </location>
</feature>
<keyword evidence="5 6" id="KW-0472">Membrane</keyword>
<name>A0ABV7EXS5_9GAMM</name>
<evidence type="ECO:0000256" key="3">
    <source>
        <dbReference type="ARBA" id="ARBA00022692"/>
    </source>
</evidence>
<evidence type="ECO:0000313" key="8">
    <source>
        <dbReference type="Proteomes" id="UP001595462"/>
    </source>
</evidence>
<feature type="transmembrane region" description="Helical" evidence="6">
    <location>
        <begin position="203"/>
        <end position="224"/>
    </location>
</feature>
<accession>A0ABV7EXS5</accession>
<comment type="subcellular location">
    <subcellularLocation>
        <location evidence="1">Cell membrane</location>
        <topology evidence="1">Multi-pass membrane protein</topology>
    </subcellularLocation>
</comment>
<keyword evidence="3 6" id="KW-0812">Transmembrane</keyword>
<evidence type="ECO:0000256" key="1">
    <source>
        <dbReference type="ARBA" id="ARBA00004651"/>
    </source>
</evidence>
<evidence type="ECO:0000256" key="4">
    <source>
        <dbReference type="ARBA" id="ARBA00022989"/>
    </source>
</evidence>
<sequence>MPRPRTIVFSLCLAALLYVTLVAGIDSGRTFAAMRKLDVVWWLIILALSLFNYALRFVRWHGYMRWLGHRLAPARHALIYIAGFALTTTPGKAGEGLRSVYLARLGVSYAHSLAAFFAERFLDLLAIALLSMLVLIAFSGYVWWVIAPLLGLAALLMAIRQRRLLESMQARYASPDTRIQTLLHNIAAAWDQAFALLANRPLYAGLAIGLVAWAAEGISLFVVAHALGVSIGPETAIGIYAVSMLVGALSFIPGGLGSTEAVMVVLLKLSGADTSTAIAITLIARIATLWFAVVLGLFSLSALEIGRRRNPSMAAAAATDPPQTLDRTSR</sequence>
<dbReference type="EMBL" id="JBHRSS010000010">
    <property type="protein sequence ID" value="MFC3106276.1"/>
    <property type="molecule type" value="Genomic_DNA"/>
</dbReference>
<dbReference type="Pfam" id="PF03706">
    <property type="entry name" value="LPG_synthase_TM"/>
    <property type="match status" value="1"/>
</dbReference>
<dbReference type="PANTHER" id="PTHR39087">
    <property type="entry name" value="UPF0104 MEMBRANE PROTEIN MJ1595"/>
    <property type="match status" value="1"/>
</dbReference>
<evidence type="ECO:0000256" key="2">
    <source>
        <dbReference type="ARBA" id="ARBA00022475"/>
    </source>
</evidence>
<proteinExistence type="predicted"/>
<keyword evidence="8" id="KW-1185">Reference proteome</keyword>
<organism evidence="7 8">
    <name type="scientific">Salinisphaera aquimarina</name>
    <dbReference type="NCBI Taxonomy" id="2094031"/>
    <lineage>
        <taxon>Bacteria</taxon>
        <taxon>Pseudomonadati</taxon>
        <taxon>Pseudomonadota</taxon>
        <taxon>Gammaproteobacteria</taxon>
        <taxon>Salinisphaerales</taxon>
        <taxon>Salinisphaeraceae</taxon>
        <taxon>Salinisphaera</taxon>
    </lineage>
</organism>
<dbReference type="InterPro" id="IPR022791">
    <property type="entry name" value="L-PG_synthase/AglD"/>
</dbReference>
<dbReference type="RefSeq" id="WP_380691902.1">
    <property type="nucleotide sequence ID" value="NZ_JBHRSS010000010.1"/>
</dbReference>
<evidence type="ECO:0000256" key="6">
    <source>
        <dbReference type="SAM" id="Phobius"/>
    </source>
</evidence>
<dbReference type="NCBIfam" id="TIGR00374">
    <property type="entry name" value="flippase-like domain"/>
    <property type="match status" value="1"/>
</dbReference>
<feature type="transmembrane region" description="Helical" evidence="6">
    <location>
        <begin position="40"/>
        <end position="58"/>
    </location>
</feature>
<keyword evidence="2" id="KW-1003">Cell membrane</keyword>
<evidence type="ECO:0000313" key="7">
    <source>
        <dbReference type="EMBL" id="MFC3106276.1"/>
    </source>
</evidence>
<protein>
    <submittedName>
        <fullName evidence="7">YbhN family protein</fullName>
    </submittedName>
</protein>
<evidence type="ECO:0000256" key="5">
    <source>
        <dbReference type="ARBA" id="ARBA00023136"/>
    </source>
</evidence>
<dbReference type="PANTHER" id="PTHR39087:SF2">
    <property type="entry name" value="UPF0104 MEMBRANE PROTEIN MJ1595"/>
    <property type="match status" value="1"/>
</dbReference>
<feature type="transmembrane region" description="Helical" evidence="6">
    <location>
        <begin position="113"/>
        <end position="135"/>
    </location>
</feature>
<feature type="transmembrane region" description="Helical" evidence="6">
    <location>
        <begin position="236"/>
        <end position="256"/>
    </location>
</feature>
<reference evidence="8" key="1">
    <citation type="journal article" date="2019" name="Int. J. Syst. Evol. Microbiol.">
        <title>The Global Catalogue of Microorganisms (GCM) 10K type strain sequencing project: providing services to taxonomists for standard genome sequencing and annotation.</title>
        <authorList>
            <consortium name="The Broad Institute Genomics Platform"/>
            <consortium name="The Broad Institute Genome Sequencing Center for Infectious Disease"/>
            <person name="Wu L."/>
            <person name="Ma J."/>
        </authorList>
    </citation>
    <scope>NUCLEOTIDE SEQUENCE [LARGE SCALE GENOMIC DNA]</scope>
    <source>
        <strain evidence="8">KCTC 52640</strain>
    </source>
</reference>